<accession>A0ABP3XS93</accession>
<name>A0ABP3XS93_9FLAO</name>
<keyword evidence="3" id="KW-1185">Reference proteome</keyword>
<dbReference type="EMBL" id="BAAAFG010000013">
    <property type="protein sequence ID" value="GAA0872171.1"/>
    <property type="molecule type" value="Genomic_DNA"/>
</dbReference>
<proteinExistence type="predicted"/>
<dbReference type="Proteomes" id="UP001500507">
    <property type="component" value="Unassembled WGS sequence"/>
</dbReference>
<comment type="caution">
    <text evidence="2">The sequence shown here is derived from an EMBL/GenBank/DDBJ whole genome shotgun (WGS) entry which is preliminary data.</text>
</comment>
<feature type="transmembrane region" description="Helical" evidence="1">
    <location>
        <begin position="166"/>
        <end position="190"/>
    </location>
</feature>
<keyword evidence="1" id="KW-1133">Transmembrane helix</keyword>
<feature type="transmembrane region" description="Helical" evidence="1">
    <location>
        <begin position="265"/>
        <end position="286"/>
    </location>
</feature>
<feature type="transmembrane region" description="Helical" evidence="1">
    <location>
        <begin position="69"/>
        <end position="99"/>
    </location>
</feature>
<evidence type="ECO:0000256" key="1">
    <source>
        <dbReference type="SAM" id="Phobius"/>
    </source>
</evidence>
<dbReference type="PANTHER" id="PTHR30503">
    <property type="entry name" value="INNER MEMBRANE PROTEIN YEDI"/>
    <property type="match status" value="1"/>
</dbReference>
<dbReference type="PIRSF" id="PIRSF016660">
    <property type="entry name" value="YedI"/>
    <property type="match status" value="1"/>
</dbReference>
<feature type="transmembrane region" description="Helical" evidence="1">
    <location>
        <begin position="223"/>
        <end position="245"/>
    </location>
</feature>
<keyword evidence="1" id="KW-0812">Transmembrane</keyword>
<feature type="transmembrane region" description="Helical" evidence="1">
    <location>
        <begin position="139"/>
        <end position="160"/>
    </location>
</feature>
<dbReference type="RefSeq" id="WP_343765032.1">
    <property type="nucleotide sequence ID" value="NZ_BAAAFG010000013.1"/>
</dbReference>
<keyword evidence="1" id="KW-0472">Membrane</keyword>
<evidence type="ECO:0000313" key="3">
    <source>
        <dbReference type="Proteomes" id="UP001500507"/>
    </source>
</evidence>
<organism evidence="2 3">
    <name type="scientific">Gangjinia marincola</name>
    <dbReference type="NCBI Taxonomy" id="578463"/>
    <lineage>
        <taxon>Bacteria</taxon>
        <taxon>Pseudomonadati</taxon>
        <taxon>Bacteroidota</taxon>
        <taxon>Flavobacteriia</taxon>
        <taxon>Flavobacteriales</taxon>
        <taxon>Flavobacteriaceae</taxon>
        <taxon>Gangjinia</taxon>
    </lineage>
</organism>
<evidence type="ECO:0000313" key="2">
    <source>
        <dbReference type="EMBL" id="GAA0872171.1"/>
    </source>
</evidence>
<gene>
    <name evidence="2" type="ORF">GCM10009117_13180</name>
</gene>
<dbReference type="InterPro" id="IPR008526">
    <property type="entry name" value="YedI"/>
</dbReference>
<sequence>MASGFFALFDDIALLMDDVASMSKVATKKTAGILADDLAVNADKASGFVSSRELPVLWKITKGSFLNKIIILPIAFLLSAYFPPAIIAILLIGGIYLAFEGAEKIYEWIFHRGHQKKKRAIKEMTRAEAMEYEEEKIKAAITVDFILSIEIIIIALGTVVDEPMQIQVVVVSVVALLATVGVYGIVALLVRMDDFGFRLIAIDDNTTGFEDWLGNALIKTLPYLIRGLAVIGTLAMILVAGGIFVHNVHFIHDLMHDLPSIMGEFITGLVVGFLSLLIITPIANAFNKKEKN</sequence>
<dbReference type="Pfam" id="PF05661">
    <property type="entry name" value="DUF808"/>
    <property type="match status" value="1"/>
</dbReference>
<reference evidence="3" key="1">
    <citation type="journal article" date="2019" name="Int. J. Syst. Evol. Microbiol.">
        <title>The Global Catalogue of Microorganisms (GCM) 10K type strain sequencing project: providing services to taxonomists for standard genome sequencing and annotation.</title>
        <authorList>
            <consortium name="The Broad Institute Genomics Platform"/>
            <consortium name="The Broad Institute Genome Sequencing Center for Infectious Disease"/>
            <person name="Wu L."/>
            <person name="Ma J."/>
        </authorList>
    </citation>
    <scope>NUCLEOTIDE SEQUENCE [LARGE SCALE GENOMIC DNA]</scope>
    <source>
        <strain evidence="3">JCM 16082</strain>
    </source>
</reference>
<protein>
    <submittedName>
        <fullName evidence="2">DUF808 domain-containing protein</fullName>
    </submittedName>
</protein>
<dbReference type="PANTHER" id="PTHR30503:SF3">
    <property type="entry name" value="INNER MEMBRANE PROTEIN YEDI"/>
    <property type="match status" value="1"/>
</dbReference>